<evidence type="ECO:0000313" key="2">
    <source>
        <dbReference type="EMBL" id="MDM1071529.1"/>
    </source>
</evidence>
<accession>A0AAJ1QCK8</accession>
<dbReference type="InterPro" id="IPR021362">
    <property type="entry name" value="DUF2834"/>
</dbReference>
<feature type="transmembrane region" description="Helical" evidence="1">
    <location>
        <begin position="47"/>
        <end position="66"/>
    </location>
</feature>
<dbReference type="RefSeq" id="WP_159156079.1">
    <property type="nucleotide sequence ID" value="NZ_CP013210.1"/>
</dbReference>
<reference evidence="2" key="2">
    <citation type="journal article" date="2022" name="Sci. Total Environ.">
        <title>Prevalence, transmission, and molecular epidemiology of tet(X)-positive bacteria among humans, animals, and environmental niches in China: An epidemiological, and genomic-based study.</title>
        <authorList>
            <person name="Dong N."/>
            <person name="Zeng Y."/>
            <person name="Cai C."/>
            <person name="Sun C."/>
            <person name="Lu J."/>
            <person name="Liu C."/>
            <person name="Zhou H."/>
            <person name="Sun Q."/>
            <person name="Shu L."/>
            <person name="Wang H."/>
            <person name="Wang Y."/>
            <person name="Wang S."/>
            <person name="Wu C."/>
            <person name="Chan E.W."/>
            <person name="Chen G."/>
            <person name="Shen Z."/>
            <person name="Chen S."/>
            <person name="Zhang R."/>
        </authorList>
    </citation>
    <scope>NUCLEOTIDE SEQUENCE</scope>
    <source>
        <strain evidence="2">R655-4</strain>
    </source>
</reference>
<name>A0AAJ1QCK8_9FLAO</name>
<keyword evidence="1" id="KW-0472">Membrane</keyword>
<protein>
    <submittedName>
        <fullName evidence="2">DUF2834 domain-containing protein</fullName>
    </submittedName>
</protein>
<evidence type="ECO:0000313" key="3">
    <source>
        <dbReference type="Proteomes" id="UP001170959"/>
    </source>
</evidence>
<organism evidence="2 3">
    <name type="scientific">Empedobacter brevis</name>
    <dbReference type="NCBI Taxonomy" id="247"/>
    <lineage>
        <taxon>Bacteria</taxon>
        <taxon>Pseudomonadati</taxon>
        <taxon>Bacteroidota</taxon>
        <taxon>Flavobacteriia</taxon>
        <taxon>Flavobacteriales</taxon>
        <taxon>Weeksellaceae</taxon>
        <taxon>Empedobacter</taxon>
    </lineage>
</organism>
<sequence>MKLKHIYLLLMIIGSLVPLFYLVKFVMNNGPDIELLIEQLFVNDISTFFGLDVIISALVTIVFILFESKRLNMKSGIYSLFGMLIGVSFCLPLFLYLREVHRSKKL</sequence>
<dbReference type="EMBL" id="JACAGJ010000001">
    <property type="protein sequence ID" value="MDM1071529.1"/>
    <property type="molecule type" value="Genomic_DNA"/>
</dbReference>
<dbReference type="Pfam" id="PF11196">
    <property type="entry name" value="DUF2834"/>
    <property type="match status" value="1"/>
</dbReference>
<proteinExistence type="predicted"/>
<keyword evidence="1" id="KW-1133">Transmembrane helix</keyword>
<dbReference type="AlphaFoldDB" id="A0AAJ1QCK8"/>
<gene>
    <name evidence="2" type="ORF">HX001_03365</name>
</gene>
<feature type="transmembrane region" description="Helical" evidence="1">
    <location>
        <begin position="7"/>
        <end position="27"/>
    </location>
</feature>
<feature type="transmembrane region" description="Helical" evidence="1">
    <location>
        <begin position="78"/>
        <end position="97"/>
    </location>
</feature>
<evidence type="ECO:0000256" key="1">
    <source>
        <dbReference type="SAM" id="Phobius"/>
    </source>
</evidence>
<reference evidence="2" key="1">
    <citation type="submission" date="2020-06" db="EMBL/GenBank/DDBJ databases">
        <authorList>
            <person name="Dong N."/>
        </authorList>
    </citation>
    <scope>NUCLEOTIDE SEQUENCE</scope>
    <source>
        <strain evidence="2">R655-4</strain>
    </source>
</reference>
<keyword evidence="1" id="KW-0812">Transmembrane</keyword>
<comment type="caution">
    <text evidence="2">The sequence shown here is derived from an EMBL/GenBank/DDBJ whole genome shotgun (WGS) entry which is preliminary data.</text>
</comment>
<dbReference type="Proteomes" id="UP001170959">
    <property type="component" value="Unassembled WGS sequence"/>
</dbReference>